<evidence type="ECO:0000313" key="9">
    <source>
        <dbReference type="EMBL" id="KAH6601089.1"/>
    </source>
</evidence>
<dbReference type="Proteomes" id="UP001648503">
    <property type="component" value="Unassembled WGS sequence"/>
</dbReference>
<feature type="domain" description="Thioredoxin" evidence="8">
    <location>
        <begin position="31"/>
        <end position="158"/>
    </location>
</feature>
<comment type="catalytic activity">
    <reaction evidence="1">
        <text>Catalyzes the rearrangement of -S-S- bonds in proteins.</text>
        <dbReference type="EC" id="5.3.4.1"/>
    </reaction>
</comment>
<name>A0ABQ8FNI4_9FUNG</name>
<accession>A0ABQ8FNI4</accession>
<sequence length="501" mass="54872">MPAIHDSPTLSAHSVSIKAMASFMVPTMLALSLAATASASALYTSKDFVITANGANFNSVVMKTEHPVVVEFYAPWCGHCQQLAPEYVKAASSLQGLAKVVAIDCDDDRNKQLCAKFDIKGFPTIKVFSGGVKGAPEDYNGDRKSKAIVSHMISKIYGKYVKQIGVAGKKTLTMDDFLADTEMPRMVFISKKDVTSPLLKAFSVSYKGRLTVGEVKSTNAKFAEKITTKSPAVFIWPKDAKVDDEPVEYTGELKQKPLKEFISQYVLSAKASSASGKTSQKSSDKKEETDKTKDKEPKKEVKEEKLKEDKEEKHVEKESVVEDAFDPLVPELKSQEDLEKLCLDKAGICVISFITSEPEYSESVAALNTHLETLQKVKLAMHKKPTNPFTFVWVNPIKCGLQLIKDFQVSDMYPSVLVLNSKKRAYGLLRAAFDDGSVVQFLKDVLAGKGGILKFDFQPRLDRLSAAASAVPVKDESDADADADASTEDEVTPPSVHDGEL</sequence>
<comment type="subcellular location">
    <subcellularLocation>
        <location evidence="2">Endoplasmic reticulum lumen</location>
    </subcellularLocation>
</comment>
<evidence type="ECO:0000256" key="2">
    <source>
        <dbReference type="ARBA" id="ARBA00004319"/>
    </source>
</evidence>
<proteinExistence type="predicted"/>
<dbReference type="EC" id="5.3.4.1" evidence="3"/>
<keyword evidence="5" id="KW-0413">Isomerase</keyword>
<evidence type="ECO:0000256" key="4">
    <source>
        <dbReference type="ARBA" id="ARBA00023157"/>
    </source>
</evidence>
<feature type="compositionally biased region" description="Basic and acidic residues" evidence="7">
    <location>
        <begin position="282"/>
        <end position="316"/>
    </location>
</feature>
<evidence type="ECO:0000259" key="8">
    <source>
        <dbReference type="PROSITE" id="PS51352"/>
    </source>
</evidence>
<feature type="region of interest" description="Disordered" evidence="7">
    <location>
        <begin position="273"/>
        <end position="316"/>
    </location>
</feature>
<dbReference type="PRINTS" id="PR00421">
    <property type="entry name" value="THIOREDOXIN"/>
</dbReference>
<keyword evidence="4" id="KW-1015">Disulfide bond</keyword>
<keyword evidence="10" id="KW-1185">Reference proteome</keyword>
<dbReference type="SUPFAM" id="SSF52833">
    <property type="entry name" value="Thioredoxin-like"/>
    <property type="match status" value="1"/>
</dbReference>
<evidence type="ECO:0000256" key="7">
    <source>
        <dbReference type="SAM" id="MobiDB-lite"/>
    </source>
</evidence>
<evidence type="ECO:0000256" key="6">
    <source>
        <dbReference type="ARBA" id="ARBA00023284"/>
    </source>
</evidence>
<feature type="compositionally biased region" description="Acidic residues" evidence="7">
    <location>
        <begin position="477"/>
        <end position="491"/>
    </location>
</feature>
<dbReference type="PANTHER" id="PTHR45815:SF3">
    <property type="entry name" value="PROTEIN DISULFIDE-ISOMERASE A6"/>
    <property type="match status" value="1"/>
</dbReference>
<evidence type="ECO:0000256" key="5">
    <source>
        <dbReference type="ARBA" id="ARBA00023235"/>
    </source>
</evidence>
<comment type="caution">
    <text evidence="9">The sequence shown here is derived from an EMBL/GenBank/DDBJ whole genome shotgun (WGS) entry which is preliminary data.</text>
</comment>
<keyword evidence="6" id="KW-0676">Redox-active center</keyword>
<feature type="region of interest" description="Disordered" evidence="7">
    <location>
        <begin position="468"/>
        <end position="501"/>
    </location>
</feature>
<protein>
    <recommendedName>
        <fullName evidence="3">protein disulfide-isomerase</fullName>
        <ecNumber evidence="3">5.3.4.1</ecNumber>
    </recommendedName>
</protein>
<dbReference type="InterPro" id="IPR017937">
    <property type="entry name" value="Thioredoxin_CS"/>
</dbReference>
<organism evidence="9 10">
    <name type="scientific">Batrachochytrium salamandrivorans</name>
    <dbReference type="NCBI Taxonomy" id="1357716"/>
    <lineage>
        <taxon>Eukaryota</taxon>
        <taxon>Fungi</taxon>
        <taxon>Fungi incertae sedis</taxon>
        <taxon>Chytridiomycota</taxon>
        <taxon>Chytridiomycota incertae sedis</taxon>
        <taxon>Chytridiomycetes</taxon>
        <taxon>Rhizophydiales</taxon>
        <taxon>Rhizophydiales incertae sedis</taxon>
        <taxon>Batrachochytrium</taxon>
    </lineage>
</organism>
<dbReference type="PROSITE" id="PS00194">
    <property type="entry name" value="THIOREDOXIN_1"/>
    <property type="match status" value="1"/>
</dbReference>
<evidence type="ECO:0000313" key="10">
    <source>
        <dbReference type="Proteomes" id="UP001648503"/>
    </source>
</evidence>
<gene>
    <name evidence="9" type="ORF">BASA50_001767</name>
</gene>
<reference evidence="9 10" key="1">
    <citation type="submission" date="2021-02" db="EMBL/GenBank/DDBJ databases">
        <title>Variation within the Batrachochytrium salamandrivorans European outbreak.</title>
        <authorList>
            <person name="Kelly M."/>
            <person name="Pasmans F."/>
            <person name="Shea T.P."/>
            <person name="Munoz J.F."/>
            <person name="Carranza S."/>
            <person name="Cuomo C.A."/>
            <person name="Martel A."/>
        </authorList>
    </citation>
    <scope>NUCLEOTIDE SEQUENCE [LARGE SCALE GENOMIC DNA]</scope>
    <source>
        <strain evidence="9 10">AMFP18/2</strain>
    </source>
</reference>
<dbReference type="Gene3D" id="3.40.30.10">
    <property type="entry name" value="Glutaredoxin"/>
    <property type="match status" value="2"/>
</dbReference>
<dbReference type="Pfam" id="PF00085">
    <property type="entry name" value="Thioredoxin"/>
    <property type="match status" value="1"/>
</dbReference>
<evidence type="ECO:0000256" key="1">
    <source>
        <dbReference type="ARBA" id="ARBA00001182"/>
    </source>
</evidence>
<dbReference type="InterPro" id="IPR036249">
    <property type="entry name" value="Thioredoxin-like_sf"/>
</dbReference>
<dbReference type="PROSITE" id="PS51352">
    <property type="entry name" value="THIOREDOXIN_2"/>
    <property type="match status" value="1"/>
</dbReference>
<dbReference type="InterPro" id="IPR057305">
    <property type="entry name" value="Thioredox_PDIA6_C"/>
</dbReference>
<dbReference type="EMBL" id="JAFCIX010000017">
    <property type="protein sequence ID" value="KAH6601089.1"/>
    <property type="molecule type" value="Genomic_DNA"/>
</dbReference>
<dbReference type="PANTHER" id="PTHR45815">
    <property type="entry name" value="PROTEIN DISULFIDE-ISOMERASE A6"/>
    <property type="match status" value="1"/>
</dbReference>
<dbReference type="InterPro" id="IPR013766">
    <property type="entry name" value="Thioredoxin_domain"/>
</dbReference>
<evidence type="ECO:0000256" key="3">
    <source>
        <dbReference type="ARBA" id="ARBA00012723"/>
    </source>
</evidence>
<dbReference type="Pfam" id="PF24541">
    <property type="entry name" value="Thioredox_PDIA6_C"/>
    <property type="match status" value="1"/>
</dbReference>